<dbReference type="Pfam" id="PF12697">
    <property type="entry name" value="Abhydrolase_6"/>
    <property type="match status" value="1"/>
</dbReference>
<name>A0A9P3LM21_9APHY</name>
<gene>
    <name evidence="2" type="ORF">PsYK624_155320</name>
</gene>
<dbReference type="Proteomes" id="UP000703269">
    <property type="component" value="Unassembled WGS sequence"/>
</dbReference>
<dbReference type="Gene3D" id="3.40.50.1820">
    <property type="entry name" value="alpha/beta hydrolase"/>
    <property type="match status" value="1"/>
</dbReference>
<feature type="domain" description="AB hydrolase-1" evidence="1">
    <location>
        <begin position="41"/>
        <end position="343"/>
    </location>
</feature>
<accession>A0A9P3LM21</accession>
<keyword evidence="3" id="KW-1185">Reference proteome</keyword>
<dbReference type="EMBL" id="BPQB01000105">
    <property type="protein sequence ID" value="GJE99279.1"/>
    <property type="molecule type" value="Genomic_DNA"/>
</dbReference>
<organism evidence="2 3">
    <name type="scientific">Phanerochaete sordida</name>
    <dbReference type="NCBI Taxonomy" id="48140"/>
    <lineage>
        <taxon>Eukaryota</taxon>
        <taxon>Fungi</taxon>
        <taxon>Dikarya</taxon>
        <taxon>Basidiomycota</taxon>
        <taxon>Agaricomycotina</taxon>
        <taxon>Agaricomycetes</taxon>
        <taxon>Polyporales</taxon>
        <taxon>Phanerochaetaceae</taxon>
        <taxon>Phanerochaete</taxon>
    </lineage>
</organism>
<evidence type="ECO:0000259" key="1">
    <source>
        <dbReference type="Pfam" id="PF12697"/>
    </source>
</evidence>
<protein>
    <submittedName>
        <fullName evidence="2">Alpha/beta hydrolase</fullName>
    </submittedName>
</protein>
<keyword evidence="2" id="KW-0378">Hydrolase</keyword>
<dbReference type="InterPro" id="IPR000073">
    <property type="entry name" value="AB_hydrolase_1"/>
</dbReference>
<sequence>MVQTLQTLSVEDNGVQLAYVDSGIPSPDSPFGSDYITLFAIHGFVFSAHVFEKLATVAKSSGVRLVAIMRRDYPGSTPIPPADVESISTGTDDDRAAYLRARGIEIAAFVDKFVETHNVPPPTASGKGGGFAILGWSMGSAFANAAVVNADALNEAAQARFSRYMRSLIYLDAPYVALGIPKAEKFWTPILDESIPLHLRVPFFANWITSYFAHGDFSTRDPDVVEYIVPSPTRVPSIYHMNDAQREAIVCGESTWTSEVPFMVFCEPQFYATYQRAAFDEAVRDRFPNMKVWALVGDCGASFAFTALFKMQEEDEACGGGNINFRIIKGGNHFMHWDDPEDTLKVILDTMA</sequence>
<evidence type="ECO:0000313" key="3">
    <source>
        <dbReference type="Proteomes" id="UP000703269"/>
    </source>
</evidence>
<dbReference type="AlphaFoldDB" id="A0A9P3LM21"/>
<dbReference type="OrthoDB" id="3251587at2759"/>
<proteinExistence type="predicted"/>
<dbReference type="InterPro" id="IPR029058">
    <property type="entry name" value="AB_hydrolase_fold"/>
</dbReference>
<comment type="caution">
    <text evidence="2">The sequence shown here is derived from an EMBL/GenBank/DDBJ whole genome shotgun (WGS) entry which is preliminary data.</text>
</comment>
<evidence type="ECO:0000313" key="2">
    <source>
        <dbReference type="EMBL" id="GJE99279.1"/>
    </source>
</evidence>
<dbReference type="GO" id="GO:0016787">
    <property type="term" value="F:hydrolase activity"/>
    <property type="evidence" value="ECO:0007669"/>
    <property type="project" value="UniProtKB-KW"/>
</dbReference>
<dbReference type="SUPFAM" id="SSF53474">
    <property type="entry name" value="alpha/beta-Hydrolases"/>
    <property type="match status" value="1"/>
</dbReference>
<reference evidence="2 3" key="1">
    <citation type="submission" date="2021-08" db="EMBL/GenBank/DDBJ databases">
        <title>Draft Genome Sequence of Phanerochaete sordida strain YK-624.</title>
        <authorList>
            <person name="Mori T."/>
            <person name="Dohra H."/>
            <person name="Suzuki T."/>
            <person name="Kawagishi H."/>
            <person name="Hirai H."/>
        </authorList>
    </citation>
    <scope>NUCLEOTIDE SEQUENCE [LARGE SCALE GENOMIC DNA]</scope>
    <source>
        <strain evidence="2 3">YK-624</strain>
    </source>
</reference>